<dbReference type="InterPro" id="IPR005554">
    <property type="entry name" value="NOL6/Upt22"/>
</dbReference>
<evidence type="ECO:0000259" key="13">
    <source>
        <dbReference type="Pfam" id="PF03813"/>
    </source>
</evidence>
<dbReference type="Pfam" id="PF17404">
    <property type="entry name" value="Nrap_D3"/>
    <property type="match status" value="1"/>
</dbReference>
<keyword evidence="20" id="KW-1185">Reference proteome</keyword>
<comment type="similarity">
    <text evidence="5">Belongs to the sulfatase family.</text>
</comment>
<dbReference type="Pfam" id="PF17403">
    <property type="entry name" value="Nrap_D2"/>
    <property type="match status" value="1"/>
</dbReference>
<comment type="similarity">
    <text evidence="4">Belongs to the NRAP family.</text>
</comment>
<evidence type="ECO:0000256" key="7">
    <source>
        <dbReference type="ARBA" id="ARBA00022454"/>
    </source>
</evidence>
<dbReference type="GO" id="GO:0003723">
    <property type="term" value="F:RNA binding"/>
    <property type="evidence" value="ECO:0007669"/>
    <property type="project" value="UniProtKB-KW"/>
</dbReference>
<dbReference type="Pfam" id="PF17405">
    <property type="entry name" value="Nrap_D4"/>
    <property type="match status" value="1"/>
</dbReference>
<accession>A0A498MPA5</accession>
<feature type="domain" description="Nrap protein" evidence="14">
    <location>
        <begin position="322"/>
        <end position="461"/>
    </location>
</feature>
<feature type="compositionally biased region" description="Acidic residues" evidence="11">
    <location>
        <begin position="15"/>
        <end position="27"/>
    </location>
</feature>
<dbReference type="PANTHER" id="PTHR17972">
    <property type="entry name" value="NUCLEOLAR RNA-ASSOCIATED PROTEIN"/>
    <property type="match status" value="1"/>
</dbReference>
<feature type="domain" description="Nrap protein" evidence="17">
    <location>
        <begin position="849"/>
        <end position="1001"/>
    </location>
</feature>
<dbReference type="FunFam" id="1.10.1410.10:FF:000005">
    <property type="entry name" value="Nucleolar protein 6"/>
    <property type="match status" value="1"/>
</dbReference>
<gene>
    <name evidence="19" type="ORF">ROHU_024381</name>
</gene>
<evidence type="ECO:0000259" key="14">
    <source>
        <dbReference type="Pfam" id="PF17403"/>
    </source>
</evidence>
<dbReference type="InterPro" id="IPR000917">
    <property type="entry name" value="Sulfatase_N"/>
</dbReference>
<dbReference type="Gene3D" id="3.30.70.3030">
    <property type="match status" value="1"/>
</dbReference>
<dbReference type="SUPFAM" id="SSF53649">
    <property type="entry name" value="Alkaline phosphatase-like"/>
    <property type="match status" value="1"/>
</dbReference>
<evidence type="ECO:0007829" key="21">
    <source>
        <dbReference type="PeptideAtlas" id="A0A498MPA5"/>
    </source>
</evidence>
<keyword evidence="8" id="KW-0694">RNA-binding</keyword>
<dbReference type="Pfam" id="PF17406">
    <property type="entry name" value="Nrap_D5"/>
    <property type="match status" value="1"/>
</dbReference>
<dbReference type="Gene3D" id="3.40.720.10">
    <property type="entry name" value="Alkaline Phosphatase, subunit A"/>
    <property type="match status" value="2"/>
</dbReference>
<dbReference type="FunFam" id="3.30.70.3030:FF:000001">
    <property type="entry name" value="Nucleolar protein 6"/>
    <property type="match status" value="1"/>
</dbReference>
<evidence type="ECO:0000256" key="6">
    <source>
        <dbReference type="ARBA" id="ARBA00016437"/>
    </source>
</evidence>
<evidence type="ECO:0000259" key="16">
    <source>
        <dbReference type="Pfam" id="PF17405"/>
    </source>
</evidence>
<dbReference type="Gene3D" id="1.10.1410.10">
    <property type="match status" value="2"/>
</dbReference>
<dbReference type="InterPro" id="IPR035370">
    <property type="entry name" value="Nrap_D5"/>
</dbReference>
<feature type="domain" description="Sulfatase N-terminal" evidence="12">
    <location>
        <begin position="1142"/>
        <end position="1220"/>
    </location>
</feature>
<dbReference type="Pfam" id="PF00884">
    <property type="entry name" value="Sulfatase"/>
    <property type="match status" value="2"/>
</dbReference>
<dbReference type="STRING" id="84645.A0A498MPA5"/>
<feature type="region of interest" description="Disordered" evidence="11">
    <location>
        <begin position="1"/>
        <end position="45"/>
    </location>
</feature>
<evidence type="ECO:0000259" key="12">
    <source>
        <dbReference type="Pfam" id="PF00884"/>
    </source>
</evidence>
<sequence length="1557" mass="175514">MKKIKESTETKAEDQMEVSDNSEDEEEKSEKQSKDSKRKAKENVSDDGVLRPVKLSKKELYKAPTVEELNQLKEAETLFHCSILKMQMEELLKEVALSEHRKNLVDTFVQQVTDYLQCVPESEVVEMDDISWLVGVEVPLFLVPPTAKGKFHMEPPASVDLVGSYPLGTCIKPKVFVDLAVTIPTSILHPMDAINQRYPRKRALYLAGLARHLSFAEFVGSLRYSCLHGNRLRPVLLLKPPGKDSSKVTLRIHVIPPPDFLKPSRFHPQKNNIRTEWFTGVAKEQQESSEPPTPHYNSTVLGDHLPLSHLQFLSAISAQCPAFGEGVALFKVWLRQRELDQGAGCFCGFHASMLMAYLLSTHKVGKTMNPYQLLRNALHFLASTDLTENGITLCKNPDSKAPSVPEFHAAFSVVFVDPSGHLNLLADMTAFTYKQIQHEASLSLKFWDDPTVDGFQALLMTPKSILRTYDQVFKLVDMVKLQSSCKKLLLLNELMDRSGNYVLTALPFILSLLQRGLGERIHLLVHSLPQDTEWLVGSAPPKHKDQPPLTIGLLLNLEHAFCVLERGPPADNPKAAEFRQLWGFRSELRRFQDGGITEAVLWSGNSNCQRRFIPMMIITHLLKLHADIPESCITFVGGQLDMVIRVGEKDQTTGEEESLEVVQSYDDLSKKLWQLDGLPLSITAVQGAHQALRYTQVFPPVPVKLDYWFFDKKKGGLGVVPKESKPCPYYITPIKVIVHMEGSGKWPSEPKAIRRVKAAFHICLKELLGKQHNFKCHATPNYVDVWKDGLVFRIQVAYHREPLLLRERLTPEGMLIYRDNAEAQALELETLHKPFLTSTLHGLQQQNGSFGVVCRLAKRWLASQFLLEDIREEAADLLVASLFLHPAPFTPPSSPQVGFLRFLHLLSTFDWKNNPLIVNLNGKLTAAEHTDIKNDFVASRESLPAMFIVTPNDKKVSVWTKEAPSVQMLQRAVMLAAESLRVLETELNSGEQQDMRVVFRPPLEAYDVLIHLSPKQVPLFPKAVDRATYTFNRGTSEGKALVSGGALPVIDYDPVRLYLSELREAFGDLALFFYDPYGGTVIAVLWKPAAFEPKPFKASLMNARRVEVNGDVVTTVPNVEAILQDFRIIGEGLDGRLTFSPGNEVVQLPYINYMRETGAAFLNSYTNSPICCPSRAAMWSGQFVHLTQAWNNYKCLDPNATTWMDRLGKSGYHTHSMGKLDYTSGHHSVSNRVEAWTRDVPFLLRQEGRPVTDLVGDTSTKRVSYDQVSVPKWLRVEDMHPVDYYSTFTKNCSDHFTEEEIRNIRAFYYAMCAETDSMLGEVIAALRETGLLNRTVILFTSDHGDLAMEHRQFYKMSMFEGSSHVPLLIMGPGVKPGFEISLPVSLVDIYPTVLDLAGVPQPGGLSGHSLIPLLSGVSVQSVEPHPGWVLSEYHGCNANASTYMLRIGEWKYITYADGLTVPSQLFNLSKDESELRNVASHFPHVCQDLDKMLRTIVDYPSISQAVHHYNKQQFLEWKQSLGDSYSQVIANLRWHIDWQKDAKSYERDIEEWLSGSD</sequence>
<evidence type="ECO:0000256" key="1">
    <source>
        <dbReference type="ARBA" id="ARBA00001913"/>
    </source>
</evidence>
<dbReference type="Pfam" id="PF17407">
    <property type="entry name" value="Nrap_D6"/>
    <property type="match status" value="1"/>
</dbReference>
<evidence type="ECO:0000256" key="3">
    <source>
        <dbReference type="ARBA" id="ARBA00004604"/>
    </source>
</evidence>
<keyword evidence="7" id="KW-0158">Chromosome</keyword>
<keyword evidence="21" id="KW-1267">Proteomics identification</keyword>
<evidence type="ECO:0000259" key="17">
    <source>
        <dbReference type="Pfam" id="PF17406"/>
    </source>
</evidence>
<comment type="caution">
    <text evidence="19">The sequence shown here is derived from an EMBL/GenBank/DDBJ whole genome shotgun (WGS) entry which is preliminary data.</text>
</comment>
<dbReference type="GO" id="GO:0034456">
    <property type="term" value="C:UTP-C complex"/>
    <property type="evidence" value="ECO:0007669"/>
    <property type="project" value="TreeGrafter"/>
</dbReference>
<dbReference type="PANTHER" id="PTHR17972:SF0">
    <property type="entry name" value="NUCLEOLAR PROTEIN 6"/>
    <property type="match status" value="1"/>
</dbReference>
<feature type="domain" description="Sulfatase N-terminal" evidence="12">
    <location>
        <begin position="1280"/>
        <end position="1399"/>
    </location>
</feature>
<organism evidence="19 20">
    <name type="scientific">Labeo rohita</name>
    <name type="common">Indian major carp</name>
    <name type="synonym">Cyprinus rohita</name>
    <dbReference type="NCBI Taxonomy" id="84645"/>
    <lineage>
        <taxon>Eukaryota</taxon>
        <taxon>Metazoa</taxon>
        <taxon>Chordata</taxon>
        <taxon>Craniata</taxon>
        <taxon>Vertebrata</taxon>
        <taxon>Euteleostomi</taxon>
        <taxon>Actinopterygii</taxon>
        <taxon>Neopterygii</taxon>
        <taxon>Teleostei</taxon>
        <taxon>Ostariophysi</taxon>
        <taxon>Cypriniformes</taxon>
        <taxon>Cyprinidae</taxon>
        <taxon>Labeoninae</taxon>
        <taxon>Labeonini</taxon>
        <taxon>Labeo</taxon>
    </lineage>
</organism>
<evidence type="ECO:0000259" key="18">
    <source>
        <dbReference type="Pfam" id="PF17407"/>
    </source>
</evidence>
<evidence type="ECO:0000256" key="9">
    <source>
        <dbReference type="ARBA" id="ARBA00023242"/>
    </source>
</evidence>
<evidence type="ECO:0000256" key="2">
    <source>
        <dbReference type="ARBA" id="ARBA00004286"/>
    </source>
</evidence>
<dbReference type="InterPro" id="IPR035082">
    <property type="entry name" value="Nrap_D1"/>
</dbReference>
<dbReference type="EMBL" id="QBIY01012619">
    <property type="protein sequence ID" value="RXN21204.1"/>
    <property type="molecule type" value="Genomic_DNA"/>
</dbReference>
<dbReference type="InterPro" id="IPR035369">
    <property type="entry name" value="Nrap_D4"/>
</dbReference>
<dbReference type="GO" id="GO:0006409">
    <property type="term" value="P:tRNA export from nucleus"/>
    <property type="evidence" value="ECO:0007669"/>
    <property type="project" value="TreeGrafter"/>
</dbReference>
<feature type="domain" description="Nrap protein" evidence="16">
    <location>
        <begin position="640"/>
        <end position="845"/>
    </location>
</feature>
<evidence type="ECO:0000313" key="19">
    <source>
        <dbReference type="EMBL" id="RXN21204.1"/>
    </source>
</evidence>
<dbReference type="Proteomes" id="UP000290572">
    <property type="component" value="Unassembled WGS sequence"/>
</dbReference>
<evidence type="ECO:0000256" key="4">
    <source>
        <dbReference type="ARBA" id="ARBA00006674"/>
    </source>
</evidence>
<evidence type="ECO:0000256" key="5">
    <source>
        <dbReference type="ARBA" id="ARBA00008779"/>
    </source>
</evidence>
<feature type="compositionally biased region" description="Basic and acidic residues" evidence="11">
    <location>
        <begin position="1"/>
        <end position="14"/>
    </location>
</feature>
<evidence type="ECO:0000256" key="8">
    <source>
        <dbReference type="ARBA" id="ARBA00022884"/>
    </source>
</evidence>
<evidence type="ECO:0000256" key="11">
    <source>
        <dbReference type="SAM" id="MobiDB-lite"/>
    </source>
</evidence>
<evidence type="ECO:0000259" key="15">
    <source>
        <dbReference type="Pfam" id="PF17404"/>
    </source>
</evidence>
<comment type="subcellular location">
    <subcellularLocation>
        <location evidence="2">Chromosome</location>
    </subcellularLocation>
    <subcellularLocation>
        <location evidence="3">Nucleus</location>
        <location evidence="3">Nucleolus</location>
    </subcellularLocation>
</comment>
<dbReference type="InterPro" id="IPR035371">
    <property type="entry name" value="Nrap_D6"/>
</dbReference>
<evidence type="ECO:0000256" key="10">
    <source>
        <dbReference type="ARBA" id="ARBA00035000"/>
    </source>
</evidence>
<feature type="domain" description="Nrap protein" evidence="13">
    <location>
        <begin position="177"/>
        <end position="317"/>
    </location>
</feature>
<dbReference type="InterPro" id="IPR035368">
    <property type="entry name" value="Nrap_D3"/>
</dbReference>
<dbReference type="InterPro" id="IPR017850">
    <property type="entry name" value="Alkaline_phosphatase_core_sf"/>
</dbReference>
<dbReference type="FunFam" id="1.10.1410.10:FF:000006">
    <property type="entry name" value="Nucleolar protein 6"/>
    <property type="match status" value="1"/>
</dbReference>
<dbReference type="InterPro" id="IPR035367">
    <property type="entry name" value="Nrap_D2"/>
</dbReference>
<dbReference type="GO" id="GO:0032040">
    <property type="term" value="C:small-subunit processome"/>
    <property type="evidence" value="ECO:0007669"/>
    <property type="project" value="TreeGrafter"/>
</dbReference>
<comment type="function">
    <text evidence="10">Part of the small subunit (SSU) processome, first precursor of the small eukaryotic ribosomal subunit. During the assembly of the SSU processome in the nucleolus, many ribosome biogenesis factors, an RNA chaperone and ribosomal proteins associate with the nascent pre-rRNA and work in concert to generate RNA folding, modifications, rearrangements and cleavage as well as targeted degradation of pre-ribosomal RNA by the RNA exosome.</text>
</comment>
<name>A0A498MPA5_LABRO</name>
<feature type="domain" description="Nrap protein" evidence="18">
    <location>
        <begin position="1003"/>
        <end position="1133"/>
    </location>
</feature>
<protein>
    <recommendedName>
        <fullName evidence="6">Nucleolar protein 6</fullName>
    </recommendedName>
</protein>
<dbReference type="GO" id="GO:0032545">
    <property type="term" value="C:CURI complex"/>
    <property type="evidence" value="ECO:0007669"/>
    <property type="project" value="TreeGrafter"/>
</dbReference>
<dbReference type="GO" id="GO:0005694">
    <property type="term" value="C:chromosome"/>
    <property type="evidence" value="ECO:0007669"/>
    <property type="project" value="UniProtKB-SubCell"/>
</dbReference>
<dbReference type="GO" id="GO:0006364">
    <property type="term" value="P:rRNA processing"/>
    <property type="evidence" value="ECO:0007669"/>
    <property type="project" value="TreeGrafter"/>
</dbReference>
<keyword evidence="9" id="KW-0539">Nucleus</keyword>
<proteinExistence type="evidence at protein level"/>
<evidence type="ECO:0000313" key="20">
    <source>
        <dbReference type="Proteomes" id="UP000290572"/>
    </source>
</evidence>
<reference evidence="19 20" key="1">
    <citation type="submission" date="2018-03" db="EMBL/GenBank/DDBJ databases">
        <title>Draft genome sequence of Rohu Carp (Labeo rohita).</title>
        <authorList>
            <person name="Das P."/>
            <person name="Kushwaha B."/>
            <person name="Joshi C.G."/>
            <person name="Kumar D."/>
            <person name="Nagpure N.S."/>
            <person name="Sahoo L."/>
            <person name="Das S.P."/>
            <person name="Bit A."/>
            <person name="Patnaik S."/>
            <person name="Meher P.K."/>
            <person name="Jayasankar P."/>
            <person name="Koringa P.G."/>
            <person name="Patel N.V."/>
            <person name="Hinsu A.T."/>
            <person name="Kumar R."/>
            <person name="Pandey M."/>
            <person name="Agarwal S."/>
            <person name="Srivastava S."/>
            <person name="Singh M."/>
            <person name="Iquebal M.A."/>
            <person name="Jaiswal S."/>
            <person name="Angadi U.B."/>
            <person name="Kumar N."/>
            <person name="Raza M."/>
            <person name="Shah T.M."/>
            <person name="Rai A."/>
            <person name="Jena J.K."/>
        </authorList>
    </citation>
    <scope>NUCLEOTIDE SEQUENCE [LARGE SCALE GENOMIC DNA]</scope>
    <source>
        <strain evidence="19">DASCIFA01</strain>
        <tissue evidence="19">Testis</tissue>
    </source>
</reference>
<feature type="domain" description="Nrap protein" evidence="15">
    <location>
        <begin position="467"/>
        <end position="626"/>
    </location>
</feature>
<dbReference type="Pfam" id="PF03813">
    <property type="entry name" value="Nrap"/>
    <property type="match status" value="1"/>
</dbReference>
<comment type="cofactor">
    <cofactor evidence="1">
        <name>Ca(2+)</name>
        <dbReference type="ChEBI" id="CHEBI:29108"/>
    </cofactor>
</comment>